<dbReference type="InterPro" id="IPR012336">
    <property type="entry name" value="Thioredoxin-like_fold"/>
</dbReference>
<reference evidence="2 3" key="1">
    <citation type="submission" date="2019-03" db="EMBL/GenBank/DDBJ databases">
        <title>Genomic Encyclopedia of Archaeal and Bacterial Type Strains, Phase II (KMG-II): from individual species to whole genera.</title>
        <authorList>
            <person name="Goeker M."/>
        </authorList>
    </citation>
    <scope>NUCLEOTIDE SEQUENCE [LARGE SCALE GENOMIC DNA]</scope>
    <source>
        <strain evidence="2 3">DSM 28353</strain>
    </source>
</reference>
<dbReference type="CDD" id="cd02966">
    <property type="entry name" value="TlpA_like_family"/>
    <property type="match status" value="1"/>
</dbReference>
<feature type="domain" description="Thioredoxin" evidence="1">
    <location>
        <begin position="344"/>
        <end position="492"/>
    </location>
</feature>
<sequence>MRYIILISLLLAVAVDSVYAKRKLDPTAKVIVSFDDALLKNRNITVEISVFSHYHVTASDLYDEKYKWNGETKEIEVVFPLQQDISLVKIEVFNDGELLLSLFPNKLFLIEPDDSLSFYVSDKMQANGDDNEKNRLRERISNLDRSGGSGWLGHYIQIGDIDKYYAVTNDFYDSLRERKLDVLEKKRGKISNSSYSYIKDECVYSTESMRIRTLQGAVEIGAPYQDVLKNHVLQQYYSAISKTKYHMGKSPSYTDYVIDVLTAGFLIPEYVEHPRSAPIIDLNLILDRFQKMNLDQENRDNITAFLFSRYGTAAIGGEQAIDKALKYVSDDRIKSYLKEIKESRYVKNDVYPFRLEDINGNIYTPESFKDKIVVLDFWFNGCTGCALLHQELVKIESSLNDESVLFISVNVDVKRDKWLRGLESGKYTSKEGVNLRVIDPKPNIASFYGFFSFPQLLIVDRKGKLVSYNPPRPINVTGRKDFTEMLLGLKNK</sequence>
<dbReference type="InterPro" id="IPR050553">
    <property type="entry name" value="Thioredoxin_ResA/DsbE_sf"/>
</dbReference>
<comment type="caution">
    <text evidence="2">The sequence shown here is derived from an EMBL/GenBank/DDBJ whole genome shotgun (WGS) entry which is preliminary data.</text>
</comment>
<dbReference type="GO" id="GO:0016491">
    <property type="term" value="F:oxidoreductase activity"/>
    <property type="evidence" value="ECO:0007669"/>
    <property type="project" value="InterPro"/>
</dbReference>
<dbReference type="Gene3D" id="3.40.30.10">
    <property type="entry name" value="Glutaredoxin"/>
    <property type="match status" value="1"/>
</dbReference>
<evidence type="ECO:0000259" key="1">
    <source>
        <dbReference type="PROSITE" id="PS51352"/>
    </source>
</evidence>
<name>A0A4R6WIS8_9SPHI</name>
<dbReference type="PROSITE" id="PS51352">
    <property type="entry name" value="THIOREDOXIN_2"/>
    <property type="match status" value="1"/>
</dbReference>
<gene>
    <name evidence="2" type="ORF">CLV99_1598</name>
</gene>
<dbReference type="RefSeq" id="WP_133583886.1">
    <property type="nucleotide sequence ID" value="NZ_SNYV01000011.1"/>
</dbReference>
<dbReference type="SUPFAM" id="SSF52833">
    <property type="entry name" value="Thioredoxin-like"/>
    <property type="match status" value="1"/>
</dbReference>
<dbReference type="OrthoDB" id="9815205at2"/>
<protein>
    <submittedName>
        <fullName evidence="2">Cytochrome oxidase Cu insertion factor (SCO1/SenC/PrrC family)</fullName>
    </submittedName>
</protein>
<dbReference type="EMBL" id="SNYV01000011">
    <property type="protein sequence ID" value="TDQ80143.1"/>
    <property type="molecule type" value="Genomic_DNA"/>
</dbReference>
<dbReference type="InterPro" id="IPR036249">
    <property type="entry name" value="Thioredoxin-like_sf"/>
</dbReference>
<dbReference type="Proteomes" id="UP000295292">
    <property type="component" value="Unassembled WGS sequence"/>
</dbReference>
<dbReference type="Pfam" id="PF13905">
    <property type="entry name" value="Thioredoxin_8"/>
    <property type="match status" value="1"/>
</dbReference>
<proteinExistence type="predicted"/>
<dbReference type="InterPro" id="IPR013766">
    <property type="entry name" value="Thioredoxin_domain"/>
</dbReference>
<evidence type="ECO:0000313" key="2">
    <source>
        <dbReference type="EMBL" id="TDQ80143.1"/>
    </source>
</evidence>
<organism evidence="2 3">
    <name type="scientific">Sphingobacterium yanglingense</name>
    <dbReference type="NCBI Taxonomy" id="1437280"/>
    <lineage>
        <taxon>Bacteria</taxon>
        <taxon>Pseudomonadati</taxon>
        <taxon>Bacteroidota</taxon>
        <taxon>Sphingobacteriia</taxon>
        <taxon>Sphingobacteriales</taxon>
        <taxon>Sphingobacteriaceae</taxon>
        <taxon>Sphingobacterium</taxon>
    </lineage>
</organism>
<dbReference type="PANTHER" id="PTHR42852">
    <property type="entry name" value="THIOL:DISULFIDE INTERCHANGE PROTEIN DSBE"/>
    <property type="match status" value="1"/>
</dbReference>
<keyword evidence="3" id="KW-1185">Reference proteome</keyword>
<dbReference type="AlphaFoldDB" id="A0A4R6WIS8"/>
<accession>A0A4R6WIS8</accession>
<dbReference type="PANTHER" id="PTHR42852:SF13">
    <property type="entry name" value="PROTEIN DIPZ"/>
    <property type="match status" value="1"/>
</dbReference>
<evidence type="ECO:0000313" key="3">
    <source>
        <dbReference type="Proteomes" id="UP000295292"/>
    </source>
</evidence>
<dbReference type="GO" id="GO:0016209">
    <property type="term" value="F:antioxidant activity"/>
    <property type="evidence" value="ECO:0007669"/>
    <property type="project" value="InterPro"/>
</dbReference>